<dbReference type="Pfam" id="PF25445">
    <property type="entry name" value="CCHC_ZFPM2"/>
    <property type="match status" value="2"/>
</dbReference>
<keyword evidence="11" id="KW-0539">Nucleus</keyword>
<feature type="region of interest" description="Disordered" evidence="13">
    <location>
        <begin position="445"/>
        <end position="499"/>
    </location>
</feature>
<dbReference type="GO" id="GO:0008270">
    <property type="term" value="F:zinc ion binding"/>
    <property type="evidence" value="ECO:0007669"/>
    <property type="project" value="UniProtKB-KW"/>
</dbReference>
<dbReference type="Pfam" id="PF21549">
    <property type="entry name" value="PRDM2_PR"/>
    <property type="match status" value="1"/>
</dbReference>
<reference evidence="16 17" key="1">
    <citation type="journal article" date="2022" name="Nat. Ecol. Evol.">
        <title>A masculinizing supergene underlies an exaggerated male reproductive morph in a spider.</title>
        <authorList>
            <person name="Hendrickx F."/>
            <person name="De Corte Z."/>
            <person name="Sonet G."/>
            <person name="Van Belleghem S.M."/>
            <person name="Kostlbacher S."/>
            <person name="Vangestel C."/>
        </authorList>
    </citation>
    <scope>NUCLEOTIDE SEQUENCE [LARGE SCALE GENOMIC DNA]</scope>
    <source>
        <strain evidence="16">W744_W776</strain>
    </source>
</reference>
<evidence type="ECO:0000256" key="12">
    <source>
        <dbReference type="PROSITE-ProRule" id="PRU00042"/>
    </source>
</evidence>
<feature type="compositionally biased region" description="Polar residues" evidence="13">
    <location>
        <begin position="315"/>
        <end position="329"/>
    </location>
</feature>
<feature type="compositionally biased region" description="Basic and acidic residues" evidence="13">
    <location>
        <begin position="587"/>
        <end position="617"/>
    </location>
</feature>
<feature type="domain" description="CCHC FOG-type" evidence="15">
    <location>
        <begin position="707"/>
        <end position="740"/>
    </location>
</feature>
<feature type="region of interest" description="Disordered" evidence="13">
    <location>
        <begin position="297"/>
        <end position="363"/>
    </location>
</feature>
<keyword evidence="7" id="KW-0805">Transcription regulation</keyword>
<dbReference type="PROSITE" id="PS51810">
    <property type="entry name" value="ZF_CCHC_FOG"/>
    <property type="match status" value="4"/>
</dbReference>
<dbReference type="InterPro" id="IPR036236">
    <property type="entry name" value="Znf_C2H2_sf"/>
</dbReference>
<dbReference type="GO" id="GO:0007507">
    <property type="term" value="P:heart development"/>
    <property type="evidence" value="ECO:0007669"/>
    <property type="project" value="TreeGrafter"/>
</dbReference>
<keyword evidence="8" id="KW-0238">DNA-binding</keyword>
<feature type="domain" description="C2H2-type" evidence="14">
    <location>
        <begin position="371"/>
        <end position="398"/>
    </location>
</feature>
<sequence length="1196" mass="129866">MQNIAYQSSPSDHPSARIANGFSTLRQRPKGKTEDSLEEVADLLHLPTDLFQVRDPEDDVHEYTVYTRRSVQKGVHFGPFRGRTVDEKSDSAQVIKVKGPSGEDALFSLEDEIGGWLKLLRPGSSCELCNAALCHNDSSIWCSITCDVDADTEILVDVRRRSSSPSPPAPSDAEDERMEIDRRRTPTSTPCEEKTMGHNGTSDNLVKYESPSPVSPDSGAASPASIGGTRNEGHRQNGMPYLNGYPPAFPYGALVAEAGSDGHFKCEACDIAFNSQRILEVHRAYYCQGKMMYGAAMSSDTDTEDNTSKTDTRTNESPSPNSNHDTSANYKIPRQPEPPTSRCESSMSAKRRRTSSQNDVLSTSSRMSRVFKCPYCSYSSDKKASLTRHVRMHGSSTGVDGHCDMPLPTPPMARYCANCDIQFASYKNYQVHKEFYCNTRHVHKNIGQSSSPNPGQQQQNQQHPQQQPATAPKQQPHSPIQPQTTTPEPATSSAHPKNYNNMMMNQPLYAAISTSPLILVPCSYVAGGGLSPAAGLIPAGNIIIPNPGSSAATPDTGADSQGPNVIPTYTVVPGGATVVGESSSGEDSNKEDGKVLEKDEVKKPEPSRNIEKDIVREDGEKPLDLSFKKKDYVSERARATKSSPEPGSRSHLYASSSSGDENCPLAPGVPLPILPIVNPAADLSLIARGMDPSTGSIPPVLVPPSVLVKQGTSKCLECNIVFYKHENYLVHKKRYCASRLQKPEVGSSPERVKSVEPTSPNRDDGASRGTQKSPMSSPSISNSRTPPVTDPENSRETSPNHQGASAAMLQYFCMACGIKYTSVDNLRVHQLYYCSKREPGAMVGVPSFSSRNNNNNQDFKCSKCKNAYPSEDLLRQHPCVVQRKCPYCDVYCPTLSAAQRHLVTHTGIKSFRCSLCGYKGHTLRGMRTHIRIHLDKNSSTPEEAYILCMDEGGAEIGCASRKSSSARVNSERIKSVIATEPPLVEAASTTSPAVLPSDVVAIKAISDDSMVAGDTTHWCQICGYSSSYKGNVVRHVKLVHKDLVATQAMSSIVNSRPSVEPKPPNTESGEHLGRRTPRDFSSAEHSNSSSSLDVKPVVNGLLKADKPEDKALVLKTESVSPPPPEDNISKGVKRPLSEEGQCPTGSFSSKAGAQYCKACDISFNYLSNFIAHKKFYCTMQRGEISGQESSAAQSVQ</sequence>
<dbReference type="PROSITE" id="PS00028">
    <property type="entry name" value="ZINC_FINGER_C2H2_1"/>
    <property type="match status" value="1"/>
</dbReference>
<accession>A0AAV6U1W7</accession>
<feature type="region of interest" description="Disordered" evidence="13">
    <location>
        <begin position="1053"/>
        <end position="1094"/>
    </location>
</feature>
<dbReference type="GO" id="GO:0009653">
    <property type="term" value="P:anatomical structure morphogenesis"/>
    <property type="evidence" value="ECO:0007669"/>
    <property type="project" value="UniProtKB-ARBA"/>
</dbReference>
<evidence type="ECO:0000256" key="4">
    <source>
        <dbReference type="ARBA" id="ARBA00022737"/>
    </source>
</evidence>
<dbReference type="InterPro" id="IPR059121">
    <property type="entry name" value="CCHC_ZFPM2-like"/>
</dbReference>
<evidence type="ECO:0000256" key="1">
    <source>
        <dbReference type="ARBA" id="ARBA00004123"/>
    </source>
</evidence>
<proteinExistence type="predicted"/>
<evidence type="ECO:0000256" key="11">
    <source>
        <dbReference type="ARBA" id="ARBA00023242"/>
    </source>
</evidence>
<dbReference type="SMART" id="SM00355">
    <property type="entry name" value="ZnF_C2H2"/>
    <property type="match status" value="9"/>
</dbReference>
<dbReference type="InterPro" id="IPR039746">
    <property type="entry name" value="FOG"/>
</dbReference>
<comment type="subcellular location">
    <subcellularLocation>
        <location evidence="1">Nucleus</location>
    </subcellularLocation>
</comment>
<feature type="compositionally biased region" description="Low complexity" evidence="13">
    <location>
        <begin position="773"/>
        <end position="787"/>
    </location>
</feature>
<evidence type="ECO:0008006" key="18">
    <source>
        <dbReference type="Google" id="ProtNLM"/>
    </source>
</evidence>
<dbReference type="PROSITE" id="PS50157">
    <property type="entry name" value="ZINC_FINGER_C2H2_2"/>
    <property type="match status" value="3"/>
</dbReference>
<feature type="domain" description="CCHC FOG-type" evidence="15">
    <location>
        <begin position="805"/>
        <end position="838"/>
    </location>
</feature>
<dbReference type="GO" id="GO:0000122">
    <property type="term" value="P:negative regulation of transcription by RNA polymerase II"/>
    <property type="evidence" value="ECO:0007669"/>
    <property type="project" value="TreeGrafter"/>
</dbReference>
<feature type="compositionally biased region" description="Polar residues" evidence="13">
    <location>
        <begin position="478"/>
        <end position="499"/>
    </location>
</feature>
<feature type="region of interest" description="Disordered" evidence="13">
    <location>
        <begin position="634"/>
        <end position="661"/>
    </location>
</feature>
<dbReference type="Proteomes" id="UP000827092">
    <property type="component" value="Unassembled WGS sequence"/>
</dbReference>
<organism evidence="16 17">
    <name type="scientific">Oedothorax gibbosus</name>
    <dbReference type="NCBI Taxonomy" id="931172"/>
    <lineage>
        <taxon>Eukaryota</taxon>
        <taxon>Metazoa</taxon>
        <taxon>Ecdysozoa</taxon>
        <taxon>Arthropoda</taxon>
        <taxon>Chelicerata</taxon>
        <taxon>Arachnida</taxon>
        <taxon>Araneae</taxon>
        <taxon>Araneomorphae</taxon>
        <taxon>Entelegynae</taxon>
        <taxon>Araneoidea</taxon>
        <taxon>Linyphiidae</taxon>
        <taxon>Erigoninae</taxon>
        <taxon>Oedothorax</taxon>
    </lineage>
</organism>
<feature type="domain" description="C2H2-type" evidence="14">
    <location>
        <begin position="911"/>
        <end position="938"/>
    </location>
</feature>
<evidence type="ECO:0000313" key="16">
    <source>
        <dbReference type="EMBL" id="KAG8177996.1"/>
    </source>
</evidence>
<dbReference type="GO" id="GO:0008170">
    <property type="term" value="F:N-methyltransferase activity"/>
    <property type="evidence" value="ECO:0007669"/>
    <property type="project" value="UniProtKB-ARBA"/>
</dbReference>
<name>A0AAV6U1W7_9ARAC</name>
<dbReference type="InterPro" id="IPR001214">
    <property type="entry name" value="SET_dom"/>
</dbReference>
<evidence type="ECO:0000256" key="10">
    <source>
        <dbReference type="ARBA" id="ARBA00023163"/>
    </source>
</evidence>
<dbReference type="EMBL" id="JAFNEN010000728">
    <property type="protein sequence ID" value="KAG8177996.1"/>
    <property type="molecule type" value="Genomic_DNA"/>
</dbReference>
<evidence type="ECO:0000256" key="8">
    <source>
        <dbReference type="ARBA" id="ARBA00023125"/>
    </source>
</evidence>
<evidence type="ECO:0000313" key="17">
    <source>
        <dbReference type="Proteomes" id="UP000827092"/>
    </source>
</evidence>
<dbReference type="AlphaFoldDB" id="A0AAV6U1W7"/>
<evidence type="ECO:0000256" key="6">
    <source>
        <dbReference type="ARBA" id="ARBA00022833"/>
    </source>
</evidence>
<evidence type="ECO:0000256" key="13">
    <source>
        <dbReference type="SAM" id="MobiDB-lite"/>
    </source>
</evidence>
<feature type="region of interest" description="Disordered" evidence="13">
    <location>
        <begin position="575"/>
        <end position="617"/>
    </location>
</feature>
<dbReference type="GO" id="GO:0045944">
    <property type="term" value="P:positive regulation of transcription by RNA polymerase II"/>
    <property type="evidence" value="ECO:0007669"/>
    <property type="project" value="TreeGrafter"/>
</dbReference>
<protein>
    <recommendedName>
        <fullName evidence="18">Zinc finger protein ush</fullName>
    </recommendedName>
</protein>
<feature type="domain" description="C2H2-type" evidence="14">
    <location>
        <begin position="811"/>
        <end position="838"/>
    </location>
</feature>
<feature type="compositionally biased region" description="Basic and acidic residues" evidence="13">
    <location>
        <begin position="1068"/>
        <end position="1082"/>
    </location>
</feature>
<feature type="region of interest" description="Disordered" evidence="13">
    <location>
        <begin position="741"/>
        <end position="801"/>
    </location>
</feature>
<feature type="region of interest" description="Disordered" evidence="13">
    <location>
        <begin position="158"/>
        <end position="241"/>
    </location>
</feature>
<dbReference type="GO" id="GO:0003677">
    <property type="term" value="F:DNA binding"/>
    <property type="evidence" value="ECO:0007669"/>
    <property type="project" value="UniProtKB-KW"/>
</dbReference>
<keyword evidence="6" id="KW-0862">Zinc</keyword>
<feature type="domain" description="CCHC FOG-type" evidence="15">
    <location>
        <begin position="1148"/>
        <end position="1181"/>
    </location>
</feature>
<evidence type="ECO:0000259" key="14">
    <source>
        <dbReference type="PROSITE" id="PS50157"/>
    </source>
</evidence>
<evidence type="ECO:0000256" key="2">
    <source>
        <dbReference type="ARBA" id="ARBA00022491"/>
    </source>
</evidence>
<comment type="caution">
    <text evidence="16">The sequence shown here is derived from an EMBL/GenBank/DDBJ whole genome shotgun (WGS) entry which is preliminary data.</text>
</comment>
<dbReference type="Gene3D" id="3.30.160.60">
    <property type="entry name" value="Classic Zinc Finger"/>
    <property type="match status" value="2"/>
</dbReference>
<keyword evidence="5 12" id="KW-0863">Zinc-finger</keyword>
<keyword evidence="10" id="KW-0804">Transcription</keyword>
<dbReference type="Gene3D" id="2.170.270.10">
    <property type="entry name" value="SET domain"/>
    <property type="match status" value="1"/>
</dbReference>
<keyword evidence="9" id="KW-0010">Activator</keyword>
<dbReference type="InterPro" id="IPR013087">
    <property type="entry name" value="Znf_C2H2_type"/>
</dbReference>
<keyword evidence="4" id="KW-0677">Repeat</keyword>
<evidence type="ECO:0000256" key="3">
    <source>
        <dbReference type="ARBA" id="ARBA00022723"/>
    </source>
</evidence>
<keyword evidence="3" id="KW-0479">Metal-binding</keyword>
<dbReference type="InterPro" id="IPR034731">
    <property type="entry name" value="Znf_CCHC_FOG"/>
</dbReference>
<dbReference type="GO" id="GO:0061629">
    <property type="term" value="F:RNA polymerase II-specific DNA-binding transcription factor binding"/>
    <property type="evidence" value="ECO:0007669"/>
    <property type="project" value="InterPro"/>
</dbReference>
<dbReference type="InterPro" id="IPR046341">
    <property type="entry name" value="SET_dom_sf"/>
</dbReference>
<dbReference type="PANTHER" id="PTHR12958:SF3">
    <property type="entry name" value="ZINC FINGER PROTEIN USH"/>
    <property type="match status" value="1"/>
</dbReference>
<dbReference type="GO" id="GO:0008276">
    <property type="term" value="F:protein methyltransferase activity"/>
    <property type="evidence" value="ECO:0007669"/>
    <property type="project" value="UniProtKB-ARBA"/>
</dbReference>
<dbReference type="SUPFAM" id="SSF81995">
    <property type="entry name" value="beta-sandwich domain of Sec23/24"/>
    <property type="match status" value="1"/>
</dbReference>
<feature type="compositionally biased region" description="Low complexity" evidence="13">
    <location>
        <begin position="447"/>
        <end position="477"/>
    </location>
</feature>
<keyword evidence="17" id="KW-1185">Reference proteome</keyword>
<evidence type="ECO:0000256" key="7">
    <source>
        <dbReference type="ARBA" id="ARBA00023015"/>
    </source>
</evidence>
<dbReference type="PANTHER" id="PTHR12958">
    <property type="entry name" value="FRIEND OF GATA2-RELATED"/>
    <property type="match status" value="1"/>
</dbReference>
<feature type="region of interest" description="Disordered" evidence="13">
    <location>
        <begin position="1117"/>
        <end position="1139"/>
    </location>
</feature>
<gene>
    <name evidence="16" type="ORF">JTE90_015055</name>
</gene>
<dbReference type="SUPFAM" id="SSF57667">
    <property type="entry name" value="beta-beta-alpha zinc fingers"/>
    <property type="match status" value="6"/>
</dbReference>
<dbReference type="GO" id="GO:0008757">
    <property type="term" value="F:S-adenosylmethionine-dependent methyltransferase activity"/>
    <property type="evidence" value="ECO:0007669"/>
    <property type="project" value="UniProtKB-ARBA"/>
</dbReference>
<dbReference type="Pfam" id="PF13909">
    <property type="entry name" value="zf-H2C2_5"/>
    <property type="match status" value="1"/>
</dbReference>
<dbReference type="GO" id="GO:0030154">
    <property type="term" value="P:cell differentiation"/>
    <property type="evidence" value="ECO:0007669"/>
    <property type="project" value="UniProtKB-ARBA"/>
</dbReference>
<evidence type="ECO:0000256" key="9">
    <source>
        <dbReference type="ARBA" id="ARBA00023159"/>
    </source>
</evidence>
<dbReference type="GO" id="GO:0005634">
    <property type="term" value="C:nucleus"/>
    <property type="evidence" value="ECO:0007669"/>
    <property type="project" value="UniProtKB-SubCell"/>
</dbReference>
<keyword evidence="2" id="KW-0678">Repressor</keyword>
<evidence type="ECO:0000259" key="15">
    <source>
        <dbReference type="PROSITE" id="PS51810"/>
    </source>
</evidence>
<evidence type="ECO:0000256" key="5">
    <source>
        <dbReference type="ARBA" id="ARBA00022771"/>
    </source>
</evidence>
<feature type="domain" description="CCHC FOG-type" evidence="15">
    <location>
        <begin position="408"/>
        <end position="441"/>
    </location>
</feature>